<sequence length="175" mass="19005">MGQAFAGVEPPVQLQMAAGTWFSAWEAVVPYTEKSVGLFLVGQLRRPAEEHNEGSRGVAAAYALCKYANFILPRCALASCQERNGWKVQAQKAQFDAIMKQLALPLSDAEDLSTPAGIGNRAGRAAFDRLANDGFNQLGNLGKGFIDGSTAYNYTDYPPLYKPVNTYDVLHNASR</sequence>
<name>A0AAW1QJ55_9CHLO</name>
<dbReference type="EMBL" id="JALJOU010000107">
    <property type="protein sequence ID" value="KAK9821121.1"/>
    <property type="molecule type" value="Genomic_DNA"/>
</dbReference>
<dbReference type="InterPro" id="IPR049283">
    <property type="entry name" value="DUF6851"/>
</dbReference>
<evidence type="ECO:0000313" key="3">
    <source>
        <dbReference type="Proteomes" id="UP001445335"/>
    </source>
</evidence>
<accession>A0AAW1QJ55</accession>
<comment type="caution">
    <text evidence="2">The sequence shown here is derived from an EMBL/GenBank/DDBJ whole genome shotgun (WGS) entry which is preliminary data.</text>
</comment>
<dbReference type="AlphaFoldDB" id="A0AAW1QJ55"/>
<evidence type="ECO:0000259" key="1">
    <source>
        <dbReference type="Pfam" id="PF21167"/>
    </source>
</evidence>
<dbReference type="Proteomes" id="UP001445335">
    <property type="component" value="Unassembled WGS sequence"/>
</dbReference>
<evidence type="ECO:0000313" key="2">
    <source>
        <dbReference type="EMBL" id="KAK9821121.1"/>
    </source>
</evidence>
<feature type="domain" description="DUF6851" evidence="1">
    <location>
        <begin position="23"/>
        <end position="175"/>
    </location>
</feature>
<dbReference type="Pfam" id="PF21167">
    <property type="entry name" value="DUF6851"/>
    <property type="match status" value="1"/>
</dbReference>
<organism evidence="2 3">
    <name type="scientific">Elliptochloris bilobata</name>
    <dbReference type="NCBI Taxonomy" id="381761"/>
    <lineage>
        <taxon>Eukaryota</taxon>
        <taxon>Viridiplantae</taxon>
        <taxon>Chlorophyta</taxon>
        <taxon>core chlorophytes</taxon>
        <taxon>Trebouxiophyceae</taxon>
        <taxon>Trebouxiophyceae incertae sedis</taxon>
        <taxon>Elliptochloris clade</taxon>
        <taxon>Elliptochloris</taxon>
    </lineage>
</organism>
<gene>
    <name evidence="2" type="ORF">WJX81_000914</name>
</gene>
<proteinExistence type="predicted"/>
<keyword evidence="3" id="KW-1185">Reference proteome</keyword>
<reference evidence="2 3" key="1">
    <citation type="journal article" date="2024" name="Nat. Commun.">
        <title>Phylogenomics reveals the evolutionary origins of lichenization in chlorophyte algae.</title>
        <authorList>
            <person name="Puginier C."/>
            <person name="Libourel C."/>
            <person name="Otte J."/>
            <person name="Skaloud P."/>
            <person name="Haon M."/>
            <person name="Grisel S."/>
            <person name="Petersen M."/>
            <person name="Berrin J.G."/>
            <person name="Delaux P.M."/>
            <person name="Dal Grande F."/>
            <person name="Keller J."/>
        </authorList>
    </citation>
    <scope>NUCLEOTIDE SEQUENCE [LARGE SCALE GENOMIC DNA]</scope>
    <source>
        <strain evidence="2 3">SAG 245.80</strain>
    </source>
</reference>
<protein>
    <recommendedName>
        <fullName evidence="1">DUF6851 domain-containing protein</fullName>
    </recommendedName>
</protein>